<dbReference type="CDD" id="cd01949">
    <property type="entry name" value="GGDEF"/>
    <property type="match status" value="1"/>
</dbReference>
<dbReference type="NCBIfam" id="TIGR00254">
    <property type="entry name" value="GGDEF"/>
    <property type="match status" value="1"/>
</dbReference>
<evidence type="ECO:0000256" key="4">
    <source>
        <dbReference type="SAM" id="MobiDB-lite"/>
    </source>
</evidence>
<dbReference type="InterPro" id="IPR000160">
    <property type="entry name" value="GGDEF_dom"/>
</dbReference>
<sequence>MFKSFKCGSRSLEEQFVLYGAGLTFIFLVPFSIYRFFTGDLTLAAIDMVMALLMVLIFTQAWQSKKIKYLNRFSVLMFMLGILSVMYLKGAETVFWAFPAMGATYFLLKSVPALIANIIFIGLTTLLFHGKLTNAEAMSIYPSLALVGLFGFILSMRAEYNNNKLQKLVSEDTLTGIKNRRSFDEKVDEIIRNYRRYRTPVSMLLLDLDQFKKINDTKGHNAGDQVLVDFAKLVKSKIRTTDFIYRFGGEEFVVLAKNSSLEDSGNLADSIRKFIKESAELSKHQVTVSVGVSEIMPFDDAESWFRRADLALYESKSAGRDTVRIAETGDDTKVSFKALSNYQNIKPLRKKANYLICPYKNTHSSLLKDNPRKNKSFKAGAVKRKLPTNSPVKPSAKSLARH</sequence>
<dbReference type="PANTHER" id="PTHR45138:SF9">
    <property type="entry name" value="DIGUANYLATE CYCLASE DGCM-RELATED"/>
    <property type="match status" value="1"/>
</dbReference>
<feature type="transmembrane region" description="Helical" evidence="5">
    <location>
        <begin position="16"/>
        <end position="37"/>
    </location>
</feature>
<dbReference type="GO" id="GO:0052621">
    <property type="term" value="F:diguanylate cyclase activity"/>
    <property type="evidence" value="ECO:0007669"/>
    <property type="project" value="UniProtKB-EC"/>
</dbReference>
<accession>A0A4R1F3T9</accession>
<dbReference type="EMBL" id="SMFQ01000002">
    <property type="protein sequence ID" value="TCJ88473.1"/>
    <property type="molecule type" value="Genomic_DNA"/>
</dbReference>
<feature type="compositionally biased region" description="Basic residues" evidence="4">
    <location>
        <begin position="373"/>
        <end position="386"/>
    </location>
</feature>
<evidence type="ECO:0000256" key="3">
    <source>
        <dbReference type="ARBA" id="ARBA00034247"/>
    </source>
</evidence>
<comment type="catalytic activity">
    <reaction evidence="3">
        <text>2 GTP = 3',3'-c-di-GMP + 2 diphosphate</text>
        <dbReference type="Rhea" id="RHEA:24898"/>
        <dbReference type="ChEBI" id="CHEBI:33019"/>
        <dbReference type="ChEBI" id="CHEBI:37565"/>
        <dbReference type="ChEBI" id="CHEBI:58805"/>
        <dbReference type="EC" id="2.7.7.65"/>
    </reaction>
</comment>
<keyword evidence="8" id="KW-1185">Reference proteome</keyword>
<comment type="cofactor">
    <cofactor evidence="1">
        <name>Mg(2+)</name>
        <dbReference type="ChEBI" id="CHEBI:18420"/>
    </cofactor>
</comment>
<evidence type="ECO:0000256" key="2">
    <source>
        <dbReference type="ARBA" id="ARBA00012528"/>
    </source>
</evidence>
<reference evidence="7 8" key="1">
    <citation type="submission" date="2019-03" db="EMBL/GenBank/DDBJ databases">
        <title>Genomic Encyclopedia of Type Strains, Phase IV (KMG-IV): sequencing the most valuable type-strain genomes for metagenomic binning, comparative biology and taxonomic classification.</title>
        <authorList>
            <person name="Goeker M."/>
        </authorList>
    </citation>
    <scope>NUCLEOTIDE SEQUENCE [LARGE SCALE GENOMIC DNA]</scope>
    <source>
        <strain evidence="7 8">DSM 24830</strain>
    </source>
</reference>
<protein>
    <recommendedName>
        <fullName evidence="2">diguanylate cyclase</fullName>
        <ecNumber evidence="2">2.7.7.65</ecNumber>
    </recommendedName>
</protein>
<name>A0A4R1F3T9_9GAMM</name>
<dbReference type="AlphaFoldDB" id="A0A4R1F3T9"/>
<evidence type="ECO:0000256" key="1">
    <source>
        <dbReference type="ARBA" id="ARBA00001946"/>
    </source>
</evidence>
<feature type="transmembrane region" description="Helical" evidence="5">
    <location>
        <begin position="140"/>
        <end position="158"/>
    </location>
</feature>
<dbReference type="SUPFAM" id="SSF55073">
    <property type="entry name" value="Nucleotide cyclase"/>
    <property type="match status" value="1"/>
</dbReference>
<gene>
    <name evidence="7" type="ORF">EV695_0327</name>
</gene>
<dbReference type="Gene3D" id="3.30.70.270">
    <property type="match status" value="1"/>
</dbReference>
<dbReference type="InterPro" id="IPR029787">
    <property type="entry name" value="Nucleotide_cyclase"/>
</dbReference>
<dbReference type="PANTHER" id="PTHR45138">
    <property type="entry name" value="REGULATORY COMPONENTS OF SENSORY TRANSDUCTION SYSTEM"/>
    <property type="match status" value="1"/>
</dbReference>
<evidence type="ECO:0000313" key="8">
    <source>
        <dbReference type="Proteomes" id="UP000294887"/>
    </source>
</evidence>
<organism evidence="7 8">
    <name type="scientific">Cocleimonas flava</name>
    <dbReference type="NCBI Taxonomy" id="634765"/>
    <lineage>
        <taxon>Bacteria</taxon>
        <taxon>Pseudomonadati</taxon>
        <taxon>Pseudomonadota</taxon>
        <taxon>Gammaproteobacteria</taxon>
        <taxon>Thiotrichales</taxon>
        <taxon>Thiotrichaceae</taxon>
        <taxon>Cocleimonas</taxon>
    </lineage>
</organism>
<evidence type="ECO:0000259" key="6">
    <source>
        <dbReference type="PROSITE" id="PS50887"/>
    </source>
</evidence>
<proteinExistence type="predicted"/>
<feature type="domain" description="GGDEF" evidence="6">
    <location>
        <begin position="199"/>
        <end position="328"/>
    </location>
</feature>
<keyword evidence="5" id="KW-0472">Membrane</keyword>
<evidence type="ECO:0000313" key="7">
    <source>
        <dbReference type="EMBL" id="TCJ88473.1"/>
    </source>
</evidence>
<dbReference type="InterPro" id="IPR043128">
    <property type="entry name" value="Rev_trsase/Diguanyl_cyclase"/>
</dbReference>
<feature type="transmembrane region" description="Helical" evidence="5">
    <location>
        <begin position="107"/>
        <end position="128"/>
    </location>
</feature>
<dbReference type="SMART" id="SM00267">
    <property type="entry name" value="GGDEF"/>
    <property type="match status" value="1"/>
</dbReference>
<dbReference type="PROSITE" id="PS50887">
    <property type="entry name" value="GGDEF"/>
    <property type="match status" value="1"/>
</dbReference>
<comment type="caution">
    <text evidence="7">The sequence shown here is derived from an EMBL/GenBank/DDBJ whole genome shotgun (WGS) entry which is preliminary data.</text>
</comment>
<feature type="region of interest" description="Disordered" evidence="4">
    <location>
        <begin position="366"/>
        <end position="402"/>
    </location>
</feature>
<dbReference type="Pfam" id="PF00990">
    <property type="entry name" value="GGDEF"/>
    <property type="match status" value="1"/>
</dbReference>
<keyword evidence="5" id="KW-0812">Transmembrane</keyword>
<evidence type="ECO:0000256" key="5">
    <source>
        <dbReference type="SAM" id="Phobius"/>
    </source>
</evidence>
<keyword evidence="5" id="KW-1133">Transmembrane helix</keyword>
<dbReference type="EC" id="2.7.7.65" evidence="2"/>
<dbReference type="InterPro" id="IPR050469">
    <property type="entry name" value="Diguanylate_Cyclase"/>
</dbReference>
<dbReference type="RefSeq" id="WP_131904168.1">
    <property type="nucleotide sequence ID" value="NZ_BAAAFU010000008.1"/>
</dbReference>
<feature type="transmembrane region" description="Helical" evidence="5">
    <location>
        <begin position="43"/>
        <end position="62"/>
    </location>
</feature>
<dbReference type="FunFam" id="3.30.70.270:FF:000001">
    <property type="entry name" value="Diguanylate cyclase domain protein"/>
    <property type="match status" value="1"/>
</dbReference>
<feature type="transmembrane region" description="Helical" evidence="5">
    <location>
        <begin position="69"/>
        <end position="87"/>
    </location>
</feature>
<dbReference type="OrthoDB" id="9812260at2"/>
<dbReference type="Proteomes" id="UP000294887">
    <property type="component" value="Unassembled WGS sequence"/>
</dbReference>